<protein>
    <submittedName>
        <fullName evidence="1">Uncharacterized protein</fullName>
    </submittedName>
</protein>
<proteinExistence type="predicted"/>
<dbReference type="AlphaFoldDB" id="A0A2D1QKJ2"/>
<evidence type="ECO:0000313" key="1">
    <source>
        <dbReference type="EMBL" id="ATP10787.1"/>
    </source>
</evidence>
<organism evidence="1 2">
    <name type="scientific">Aeromonas salmonicida subsp. pectinolytica 34mel</name>
    <dbReference type="NCBI Taxonomy" id="1324960"/>
    <lineage>
        <taxon>Bacteria</taxon>
        <taxon>Pseudomonadati</taxon>
        <taxon>Pseudomonadota</taxon>
        <taxon>Gammaproteobacteria</taxon>
        <taxon>Aeromonadales</taxon>
        <taxon>Aeromonadaceae</taxon>
        <taxon>Aeromonas</taxon>
    </lineage>
</organism>
<dbReference type="EMBL" id="CP022426">
    <property type="protein sequence ID" value="ATP10787.1"/>
    <property type="molecule type" value="Genomic_DNA"/>
</dbReference>
<dbReference type="Proteomes" id="UP000222916">
    <property type="component" value="Chromosome"/>
</dbReference>
<evidence type="ECO:0000313" key="2">
    <source>
        <dbReference type="Proteomes" id="UP000222916"/>
    </source>
</evidence>
<sequence length="65" mass="7244">MIRLWFWLSVVPVSVYWQGYGVMGIGDGWTEGGLFASTNVSTNASAMAKGRACTDFEIRDTFYIL</sequence>
<name>A0A2D1QKJ2_AERSA</name>
<gene>
    <name evidence="1" type="ORF">Asalp_36960</name>
</gene>
<accession>A0A2D1QKJ2</accession>
<reference evidence="2" key="1">
    <citation type="journal article" date="2018" name="BMC Genomics">
        <title>The complete and fully assembled genome sequence of Aeromonas salmonicida subsp. pectinolytica and its comparative analysis with other Aeromonas species: investigation of the mobilome in environmental and pathogenic strains.</title>
        <authorList>
            <person name="Pfeiffer F."/>
            <person name="Zamora-Lagos M.A."/>
            <person name="Blettinger M."/>
            <person name="Yeroslaviz A."/>
            <person name="Dahl A."/>
            <person name="Gruber S."/>
            <person name="Habermann B.H."/>
        </authorList>
    </citation>
    <scope>NUCLEOTIDE SEQUENCE [LARGE SCALE GENOMIC DNA]</scope>
    <source>
        <strain evidence="2">34mel</strain>
    </source>
</reference>